<organism evidence="1 2">
    <name type="scientific">Thalassolituus maritimus</name>
    <dbReference type="NCBI Taxonomy" id="484498"/>
    <lineage>
        <taxon>Bacteria</taxon>
        <taxon>Pseudomonadati</taxon>
        <taxon>Pseudomonadota</taxon>
        <taxon>Gammaproteobacteria</taxon>
        <taxon>Oceanospirillales</taxon>
        <taxon>Oceanospirillaceae</taxon>
        <taxon>Thalassolituus</taxon>
    </lineage>
</organism>
<evidence type="ECO:0000313" key="1">
    <source>
        <dbReference type="EMBL" id="GAA6146276.1"/>
    </source>
</evidence>
<comment type="caution">
    <text evidence="1">The sequence shown here is derived from an EMBL/GenBank/DDBJ whole genome shotgun (WGS) entry which is preliminary data.</text>
</comment>
<name>A0ABQ0A1K0_9GAMM</name>
<dbReference type="InterPro" id="IPR014948">
    <property type="entry name" value="BrxA"/>
</dbReference>
<gene>
    <name evidence="1" type="ORF">NBRC116585_23940</name>
</gene>
<sequence length="202" mass="23049">MQEFHYDSDMIGGSLMVRESRIVAGLLMDGVSKEGWHEAIVSNNLLQKRTAASAKRNATAIRKRLELLTPDFWRALRDGDEELATQVALCGALERNLLLVEFMETALKDAYLSRAELLDGFAWADFLADRAHRDATIHSWADSSKKKMGQVAYRILAEAGYLSSTRGMKLQRVQVRPELRVMLEDHYKHRVRNCLEVSVWNK</sequence>
<dbReference type="Pfam" id="PF08849">
    <property type="entry name" value="BrxA"/>
    <property type="match status" value="1"/>
</dbReference>
<reference evidence="1 2" key="1">
    <citation type="submission" date="2024-04" db="EMBL/GenBank/DDBJ databases">
        <title>Draft genome sequence of Thalassolituus maritimus NBRC 116585.</title>
        <authorList>
            <person name="Miyakawa T."/>
            <person name="Kusuya Y."/>
            <person name="Miura T."/>
        </authorList>
    </citation>
    <scope>NUCLEOTIDE SEQUENCE [LARGE SCALE GENOMIC DNA]</scope>
    <source>
        <strain evidence="1 2">5NW40-0001</strain>
    </source>
</reference>
<dbReference type="Gene3D" id="1.10.3540.10">
    <property type="entry name" value="uncharacterized protein from magnetospirillum magneticum domain"/>
    <property type="match status" value="1"/>
</dbReference>
<dbReference type="RefSeq" id="WP_353295487.1">
    <property type="nucleotide sequence ID" value="NZ_BAABWH010000006.1"/>
</dbReference>
<dbReference type="Proteomes" id="UP001481413">
    <property type="component" value="Unassembled WGS sequence"/>
</dbReference>
<protein>
    <recommendedName>
        <fullName evidence="3">Inner membrane protein</fullName>
    </recommendedName>
</protein>
<dbReference type="InterPro" id="IPR023137">
    <property type="entry name" value="BrxA_sf"/>
</dbReference>
<evidence type="ECO:0008006" key="3">
    <source>
        <dbReference type="Google" id="ProtNLM"/>
    </source>
</evidence>
<proteinExistence type="predicted"/>
<dbReference type="EMBL" id="BAABWH010000006">
    <property type="protein sequence ID" value="GAA6146276.1"/>
    <property type="molecule type" value="Genomic_DNA"/>
</dbReference>
<keyword evidence="2" id="KW-1185">Reference proteome</keyword>
<evidence type="ECO:0000313" key="2">
    <source>
        <dbReference type="Proteomes" id="UP001481413"/>
    </source>
</evidence>
<accession>A0ABQ0A1K0</accession>